<dbReference type="Proteomes" id="UP001214201">
    <property type="component" value="Chromosome"/>
</dbReference>
<keyword evidence="3" id="KW-1185">Reference proteome</keyword>
<evidence type="ECO:0000313" key="2">
    <source>
        <dbReference type="EMBL" id="WDM73195.1"/>
    </source>
</evidence>
<dbReference type="InterPro" id="IPR009739">
    <property type="entry name" value="LprI-like_N"/>
</dbReference>
<dbReference type="Gene3D" id="1.20.1270.180">
    <property type="match status" value="1"/>
</dbReference>
<feature type="domain" description="Lysozyme inhibitor LprI-like N-terminal" evidence="1">
    <location>
        <begin position="5"/>
        <end position="74"/>
    </location>
</feature>
<proteinExistence type="predicted"/>
<dbReference type="RefSeq" id="WP_159406995.1">
    <property type="nucleotide sequence ID" value="NZ_CP033326.1"/>
</dbReference>
<evidence type="ECO:0000259" key="1">
    <source>
        <dbReference type="Pfam" id="PF07007"/>
    </source>
</evidence>
<dbReference type="EMBL" id="CP082214">
    <property type="protein sequence ID" value="WDM73195.1"/>
    <property type="molecule type" value="Genomic_DNA"/>
</dbReference>
<reference evidence="2 3" key="1">
    <citation type="submission" date="2021-08" db="EMBL/GenBank/DDBJ databases">
        <title>Genome sequences of Xanthomonas cucurbitae isolates from 5 Midwestern US states.</title>
        <authorList>
            <person name="Hind S.R."/>
        </authorList>
    </citation>
    <scope>NUCLEOTIDE SEQUENCE [LARGE SCALE GENOMIC DNA]</scope>
    <source>
        <strain evidence="2 3">OH_261</strain>
    </source>
</reference>
<evidence type="ECO:0000313" key="3">
    <source>
        <dbReference type="Proteomes" id="UP001214201"/>
    </source>
</evidence>
<sequence length="86" mass="10221">MLKKKYQDARLNKSYKTLLNAVDEKSKKLLVMAERAWLESKVKDETFENIIYGDEQVDNLQQGQNEIFRICERANTLDKYLHLVKK</sequence>
<protein>
    <submittedName>
        <fullName evidence="2">Lysozyme inhibitor LprI family protein</fullName>
    </submittedName>
</protein>
<accession>A0ABY7YH75</accession>
<dbReference type="Pfam" id="PF07007">
    <property type="entry name" value="LprI"/>
    <property type="match status" value="1"/>
</dbReference>
<name>A0ABY7YH75_9XANT</name>
<gene>
    <name evidence="2" type="ORF">K6978_08870</name>
</gene>
<organism evidence="2 3">
    <name type="scientific">Xanthomonas cucurbitae</name>
    <dbReference type="NCBI Taxonomy" id="56453"/>
    <lineage>
        <taxon>Bacteria</taxon>
        <taxon>Pseudomonadati</taxon>
        <taxon>Pseudomonadota</taxon>
        <taxon>Gammaproteobacteria</taxon>
        <taxon>Lysobacterales</taxon>
        <taxon>Lysobacteraceae</taxon>
        <taxon>Xanthomonas</taxon>
    </lineage>
</organism>